<dbReference type="FunFam" id="3.40.1190.20:FF:000023">
    <property type="entry name" value="ATP-dependent (S)-NAD(P)H-hydrate dehydratase"/>
    <property type="match status" value="1"/>
</dbReference>
<dbReference type="InterPro" id="IPR029056">
    <property type="entry name" value="Ribokinase-like"/>
</dbReference>
<feature type="compositionally biased region" description="Basic and acidic residues" evidence="9">
    <location>
        <begin position="346"/>
        <end position="355"/>
    </location>
</feature>
<proteinExistence type="inferred from homology"/>
<sequence>MTDPKLIQPDPSVYRAIVPPLTNNLHKGQGGRIGILGGSSDYTGAPYFSGMSALRLGADLCHIICDEDAATAIKSYSPDLIVHPFIRVRAMRAASNLSAKDHIESQGMHEIELLLKRIHVLVVGPGLSRDKLMLGVARYTIQEARKLNLPIIIDADGLILIQDNPEVIQGYHRAVLTPNVVEFKRLCESQSIDTKKEDVDNPPVLQLSRKLGVVVVEKGKEDYISDGTKVMVVSNEGGLKRSGGQGDILTGLMATSLAWGIAYNNHEWQTGHHPSDNDTFLTACAGACALTRECSRRAFQKHRRALQSSDVVEEIGPLFDRFYEENEPIPEWGKQTKASRVQRSANNKEAKEQSTRWRLPCHRQKHDDRPHQDAVMAAMPELCTMIAEYLTTDELTMLVQVCQEWHNYWTGYLYRRVTLNKHTIAIGIGKLRFDLYGAYVETLSFANCDDSDVTKVFQHDFPNLRTVDLTKHAFTSSKTFNGALKSMPSHLRQLSLFCFPSNYGARTFQQEIWTTLSSLHKLFPELEKLKLVGYSYNGFGLLMLLLRNMTRLRVLELPPDGNHYYSYRTLAPQNKFAHLGFDHHLDWTHPTLERLDLSLFMICEIPKLQSSGNGKDDDENNNNNELSTPLGRLHTFFRRIPKLRRLHIHNFDATISVSHWREGVLSHLSQLEFLSLNVLPTIAYSLSEKLDTLCPKLTSLHLYRPLSPHAAPWGTTLSSPIDQLPPALVQLTLSSVNLTEETLTDFVERSSPRALRSSVAATSNARLLPIPPPPLPSSSLVSMVPADTLCHTLRRLNLESARGLTEKAMLTVLDHCSRLEALNIIDTGVGSLALFEDGRPWACAETLKALAMDLIRTERSIAEDNMTISMAALAGLAAASAAMSTAANILGNGGGNGGNVGGGGGGLTSTATAVLGAGSLGVQFLQTTTATTAAVAGTAVPAGYPYELFSVHDLRRIRRRLLSLVRLRALRLRGSLARLAVISRGDYKPRNELASTDLRAREGPSKQKQKQTQTQRRRRRTEVDDEDMEDAEKEEEEVEEEEEDDDDADDDDDDEDEEELELDDDDDDDDGDDDDIELRRQRNASILDQLVWAKIDIELYDIFEERAGRLQIINGGGGDVAAGGSVGVGGGPGTVGVGGPMFGFRHHIHGNQSQLTKESATLEHWQAHHHDMENVWYDYFSPRGQIKEMFQFRKDSTTGWMAANLASEDPFSL</sequence>
<evidence type="ECO:0000256" key="1">
    <source>
        <dbReference type="ARBA" id="ARBA00022553"/>
    </source>
</evidence>
<keyword evidence="1 8" id="KW-0597">Phosphoprotein</keyword>
<feature type="compositionally biased region" description="Polar residues" evidence="9">
    <location>
        <begin position="336"/>
        <end position="345"/>
    </location>
</feature>
<dbReference type="InterPro" id="IPR016024">
    <property type="entry name" value="ARM-type_fold"/>
</dbReference>
<comment type="function">
    <text evidence="8">Catalyzes the dehydration of the S-form of NAD(P)HX at the expense of ATP, which is converted to ADP. Together with NAD(P)HX epimerase, which catalyzes the epimerization of the S- and R-forms, the enzyme allows the repair of both epimers of NAD(P)HX, a damaged form of NAD(P)H that is a result of enzymatic or heat-dependent hydration.</text>
</comment>
<feature type="binding site" evidence="8">
    <location>
        <begin position="237"/>
        <end position="246"/>
    </location>
    <ligand>
        <name>ATP</name>
        <dbReference type="ChEBI" id="CHEBI:30616"/>
    </ligand>
</feature>
<comment type="cofactor">
    <cofactor evidence="8">
        <name>Mg(2+)</name>
        <dbReference type="ChEBI" id="CHEBI:18420"/>
    </cofactor>
</comment>
<dbReference type="Gene3D" id="3.40.1190.20">
    <property type="match status" value="1"/>
</dbReference>
<keyword evidence="8" id="KW-0963">Cytoplasm</keyword>
<comment type="caution">
    <text evidence="11">The sequence shown here is derived from an EMBL/GenBank/DDBJ whole genome shotgun (WGS) entry which is preliminary data.</text>
</comment>
<dbReference type="Proteomes" id="UP000807716">
    <property type="component" value="Unassembled WGS sequence"/>
</dbReference>
<gene>
    <name evidence="11" type="ORF">DFQ27_009675</name>
</gene>
<evidence type="ECO:0000256" key="3">
    <source>
        <dbReference type="ARBA" id="ARBA00022840"/>
    </source>
</evidence>
<protein>
    <recommendedName>
        <fullName evidence="8">ATP-dependent (S)-NAD(P)H-hydrate dehydratase</fullName>
        <ecNumber evidence="8">4.2.1.93</ecNumber>
    </recommendedName>
    <alternativeName>
        <fullName evidence="8">ATP-dependent NAD(P)HX dehydratase</fullName>
    </alternativeName>
</protein>
<feature type="region of interest" description="Disordered" evidence="9">
    <location>
        <begin position="992"/>
        <end position="1075"/>
    </location>
</feature>
<feature type="binding site" evidence="8">
    <location>
        <position position="126"/>
    </location>
    <ligand>
        <name>(6S)-NADPHX</name>
        <dbReference type="ChEBI" id="CHEBI:64076"/>
    </ligand>
</feature>
<dbReference type="HAMAP" id="MF_01965">
    <property type="entry name" value="NADHX_dehydratase"/>
    <property type="match status" value="1"/>
</dbReference>
<comment type="similarity">
    <text evidence="8">Belongs to the NnrD/CARKD family.</text>
</comment>
<feature type="domain" description="YjeF C-terminal" evidence="10">
    <location>
        <begin position="10"/>
        <end position="322"/>
    </location>
</feature>
<comment type="subcellular location">
    <subcellularLocation>
        <location evidence="8">Cytoplasm</location>
    </subcellularLocation>
</comment>
<dbReference type="CDD" id="cd01171">
    <property type="entry name" value="YXKO-related"/>
    <property type="match status" value="1"/>
</dbReference>
<dbReference type="EMBL" id="JAAAJB010000091">
    <property type="protein sequence ID" value="KAG0266565.1"/>
    <property type="molecule type" value="Genomic_DNA"/>
</dbReference>
<evidence type="ECO:0000256" key="2">
    <source>
        <dbReference type="ARBA" id="ARBA00022741"/>
    </source>
</evidence>
<evidence type="ECO:0000313" key="11">
    <source>
        <dbReference type="EMBL" id="KAG0266565.1"/>
    </source>
</evidence>
<evidence type="ECO:0000256" key="6">
    <source>
        <dbReference type="ARBA" id="ARBA00023239"/>
    </source>
</evidence>
<dbReference type="InterPro" id="IPR032675">
    <property type="entry name" value="LRR_dom_sf"/>
</dbReference>
<feature type="binding site" evidence="8">
    <location>
        <begin position="218"/>
        <end position="222"/>
    </location>
    <ligand>
        <name>ATP</name>
        <dbReference type="ChEBI" id="CHEBI:30616"/>
    </ligand>
</feature>
<dbReference type="SUPFAM" id="SSF48371">
    <property type="entry name" value="ARM repeat"/>
    <property type="match status" value="1"/>
</dbReference>
<dbReference type="PROSITE" id="PS51383">
    <property type="entry name" value="YJEF_C_3"/>
    <property type="match status" value="1"/>
</dbReference>
<dbReference type="GO" id="GO:0005737">
    <property type="term" value="C:cytoplasm"/>
    <property type="evidence" value="ECO:0007669"/>
    <property type="project" value="UniProtKB-SubCell"/>
</dbReference>
<dbReference type="GO" id="GO:0047453">
    <property type="term" value="F:ATP-dependent NAD(P)H-hydrate dehydratase activity"/>
    <property type="evidence" value="ECO:0007669"/>
    <property type="project" value="UniProtKB-UniRule"/>
</dbReference>
<evidence type="ECO:0000256" key="4">
    <source>
        <dbReference type="ARBA" id="ARBA00022857"/>
    </source>
</evidence>
<dbReference type="AlphaFoldDB" id="A0A9P6QGB2"/>
<feature type="binding site" evidence="8">
    <location>
        <position position="247"/>
    </location>
    <ligand>
        <name>(6S)-NADPHX</name>
        <dbReference type="ChEBI" id="CHEBI:64076"/>
    </ligand>
</feature>
<organism evidence="11 12">
    <name type="scientific">Actinomortierella ambigua</name>
    <dbReference type="NCBI Taxonomy" id="1343610"/>
    <lineage>
        <taxon>Eukaryota</taxon>
        <taxon>Fungi</taxon>
        <taxon>Fungi incertae sedis</taxon>
        <taxon>Mucoromycota</taxon>
        <taxon>Mortierellomycotina</taxon>
        <taxon>Mortierellomycetes</taxon>
        <taxon>Mortierellales</taxon>
        <taxon>Mortierellaceae</taxon>
        <taxon>Actinomortierella</taxon>
    </lineage>
</organism>
<keyword evidence="5 8" id="KW-0520">NAD</keyword>
<feature type="region of interest" description="Disordered" evidence="9">
    <location>
        <begin position="335"/>
        <end position="356"/>
    </location>
</feature>
<reference evidence="11" key="1">
    <citation type="journal article" date="2020" name="Fungal Divers.">
        <title>Resolving the Mortierellaceae phylogeny through synthesis of multi-gene phylogenetics and phylogenomics.</title>
        <authorList>
            <person name="Vandepol N."/>
            <person name="Liber J."/>
            <person name="Desiro A."/>
            <person name="Na H."/>
            <person name="Kennedy M."/>
            <person name="Barry K."/>
            <person name="Grigoriev I.V."/>
            <person name="Miller A.N."/>
            <person name="O'Donnell K."/>
            <person name="Stajich J.E."/>
            <person name="Bonito G."/>
        </authorList>
    </citation>
    <scope>NUCLEOTIDE SEQUENCE</scope>
    <source>
        <strain evidence="11">BC1065</strain>
    </source>
</reference>
<dbReference type="Gene3D" id="3.80.10.10">
    <property type="entry name" value="Ribonuclease Inhibitor"/>
    <property type="match status" value="1"/>
</dbReference>
<dbReference type="GO" id="GO:0005524">
    <property type="term" value="F:ATP binding"/>
    <property type="evidence" value="ECO:0007669"/>
    <property type="project" value="UniProtKB-KW"/>
</dbReference>
<evidence type="ECO:0000313" key="12">
    <source>
        <dbReference type="Proteomes" id="UP000807716"/>
    </source>
</evidence>
<comment type="catalytic activity">
    <reaction evidence="8">
        <text>(6S)-NADHX + ATP = ADP + phosphate + NADH + H(+)</text>
        <dbReference type="Rhea" id="RHEA:19017"/>
        <dbReference type="ChEBI" id="CHEBI:15378"/>
        <dbReference type="ChEBI" id="CHEBI:30616"/>
        <dbReference type="ChEBI" id="CHEBI:43474"/>
        <dbReference type="ChEBI" id="CHEBI:57945"/>
        <dbReference type="ChEBI" id="CHEBI:64074"/>
        <dbReference type="ChEBI" id="CHEBI:456216"/>
        <dbReference type="EC" id="4.2.1.93"/>
    </reaction>
</comment>
<keyword evidence="4" id="KW-0521">NADP</keyword>
<keyword evidence="2 8" id="KW-0547">Nucleotide-binding</keyword>
<dbReference type="GO" id="GO:0110051">
    <property type="term" value="P:metabolite repair"/>
    <property type="evidence" value="ECO:0007669"/>
    <property type="project" value="TreeGrafter"/>
</dbReference>
<accession>A0A9P6QGB2</accession>
<evidence type="ECO:0000259" key="10">
    <source>
        <dbReference type="PROSITE" id="PS51383"/>
    </source>
</evidence>
<feature type="binding site" evidence="8">
    <location>
        <begin position="179"/>
        <end position="185"/>
    </location>
    <ligand>
        <name>(6S)-NADPHX</name>
        <dbReference type="ChEBI" id="CHEBI:64076"/>
    </ligand>
</feature>
<keyword evidence="6 8" id="KW-0456">Lyase</keyword>
<keyword evidence="12" id="KW-1185">Reference proteome</keyword>
<comment type="catalytic activity">
    <reaction evidence="7 8">
        <text>(6S)-NADPHX + ATP = ADP + phosphate + NADPH + H(+)</text>
        <dbReference type="Rhea" id="RHEA:32231"/>
        <dbReference type="ChEBI" id="CHEBI:15378"/>
        <dbReference type="ChEBI" id="CHEBI:30616"/>
        <dbReference type="ChEBI" id="CHEBI:43474"/>
        <dbReference type="ChEBI" id="CHEBI:57783"/>
        <dbReference type="ChEBI" id="CHEBI:64076"/>
        <dbReference type="ChEBI" id="CHEBI:456216"/>
        <dbReference type="EC" id="4.2.1.93"/>
    </reaction>
</comment>
<evidence type="ECO:0000256" key="9">
    <source>
        <dbReference type="SAM" id="MobiDB-lite"/>
    </source>
</evidence>
<dbReference type="SUPFAM" id="SSF53613">
    <property type="entry name" value="Ribokinase-like"/>
    <property type="match status" value="1"/>
</dbReference>
<dbReference type="EC" id="4.2.1.93" evidence="8"/>
<evidence type="ECO:0000256" key="8">
    <source>
        <dbReference type="HAMAP-Rule" id="MF_03157"/>
    </source>
</evidence>
<keyword evidence="3 8" id="KW-0067">ATP-binding</keyword>
<evidence type="ECO:0000256" key="5">
    <source>
        <dbReference type="ARBA" id="ARBA00023027"/>
    </source>
</evidence>
<name>A0A9P6QGB2_9FUNG</name>
<dbReference type="NCBIfam" id="TIGR00196">
    <property type="entry name" value="yjeF_cterm"/>
    <property type="match status" value="1"/>
</dbReference>
<dbReference type="SUPFAM" id="SSF52047">
    <property type="entry name" value="RNI-like"/>
    <property type="match status" value="1"/>
</dbReference>
<evidence type="ECO:0000256" key="7">
    <source>
        <dbReference type="ARBA" id="ARBA00047472"/>
    </source>
</evidence>
<dbReference type="PANTHER" id="PTHR12592">
    <property type="entry name" value="ATP-DEPENDENT (S)-NAD(P)H-HYDRATE DEHYDRATASE FAMILY MEMBER"/>
    <property type="match status" value="1"/>
</dbReference>
<dbReference type="GO" id="GO:0046496">
    <property type="term" value="P:nicotinamide nucleotide metabolic process"/>
    <property type="evidence" value="ECO:0007669"/>
    <property type="project" value="UniProtKB-UniRule"/>
</dbReference>
<dbReference type="PANTHER" id="PTHR12592:SF0">
    <property type="entry name" value="ATP-DEPENDENT (S)-NAD(P)H-HYDRATE DEHYDRATASE"/>
    <property type="match status" value="1"/>
</dbReference>
<feature type="compositionally biased region" description="Acidic residues" evidence="9">
    <location>
        <begin position="1023"/>
        <end position="1075"/>
    </location>
</feature>
<dbReference type="OrthoDB" id="8110916at2759"/>
<dbReference type="InterPro" id="IPR000631">
    <property type="entry name" value="CARKD"/>
</dbReference>
<dbReference type="Pfam" id="PF01256">
    <property type="entry name" value="Carb_kinase"/>
    <property type="match status" value="1"/>
</dbReference>